<evidence type="ECO:0000256" key="3">
    <source>
        <dbReference type="ARBA" id="ARBA00022833"/>
    </source>
</evidence>
<keyword evidence="10" id="KW-1185">Reference proteome</keyword>
<dbReference type="InterPro" id="IPR035500">
    <property type="entry name" value="NHR-like_dom_sf"/>
</dbReference>
<evidence type="ECO:0000313" key="11">
    <source>
        <dbReference type="WBParaSite" id="SBAD_0001241901-mRNA-1"/>
    </source>
</evidence>
<dbReference type="GO" id="GO:0008270">
    <property type="term" value="F:zinc ion binding"/>
    <property type="evidence" value="ECO:0007669"/>
    <property type="project" value="UniProtKB-KW"/>
</dbReference>
<dbReference type="AlphaFoldDB" id="A0A183J821"/>
<evidence type="ECO:0000313" key="9">
    <source>
        <dbReference type="EMBL" id="VDP44798.1"/>
    </source>
</evidence>
<keyword evidence="1" id="KW-0479">Metal-binding</keyword>
<dbReference type="InterPro" id="IPR000536">
    <property type="entry name" value="Nucl_hrmn_rcpt_lig-bd"/>
</dbReference>
<organism evidence="11">
    <name type="scientific">Soboliphyme baturini</name>
    <dbReference type="NCBI Taxonomy" id="241478"/>
    <lineage>
        <taxon>Eukaryota</taxon>
        <taxon>Metazoa</taxon>
        <taxon>Ecdysozoa</taxon>
        <taxon>Nematoda</taxon>
        <taxon>Enoplea</taxon>
        <taxon>Dorylaimia</taxon>
        <taxon>Dioctophymatida</taxon>
        <taxon>Dioctophymatoidea</taxon>
        <taxon>Soboliphymatidae</taxon>
        <taxon>Soboliphyme</taxon>
    </lineage>
</organism>
<keyword evidence="6" id="KW-0804">Transcription</keyword>
<dbReference type="GO" id="GO:0000978">
    <property type="term" value="F:RNA polymerase II cis-regulatory region sequence-specific DNA binding"/>
    <property type="evidence" value="ECO:0007669"/>
    <property type="project" value="TreeGrafter"/>
</dbReference>
<dbReference type="SUPFAM" id="SSF48508">
    <property type="entry name" value="Nuclear receptor ligand-binding domain"/>
    <property type="match status" value="1"/>
</dbReference>
<dbReference type="GO" id="GO:0004879">
    <property type="term" value="F:nuclear receptor activity"/>
    <property type="evidence" value="ECO:0007669"/>
    <property type="project" value="TreeGrafter"/>
</dbReference>
<dbReference type="PANTHER" id="PTHR24082">
    <property type="entry name" value="NUCLEAR HORMONE RECEPTOR"/>
    <property type="match status" value="1"/>
</dbReference>
<keyword evidence="7" id="KW-0675">Receptor</keyword>
<dbReference type="GO" id="GO:0045944">
    <property type="term" value="P:positive regulation of transcription by RNA polymerase II"/>
    <property type="evidence" value="ECO:0007669"/>
    <property type="project" value="TreeGrafter"/>
</dbReference>
<dbReference type="PRINTS" id="PR00398">
    <property type="entry name" value="STRDHORMONER"/>
</dbReference>
<dbReference type="OrthoDB" id="6355676at2759"/>
<proteinExistence type="predicted"/>
<evidence type="ECO:0000256" key="7">
    <source>
        <dbReference type="ARBA" id="ARBA00023170"/>
    </source>
</evidence>
<dbReference type="Proteomes" id="UP000270296">
    <property type="component" value="Unassembled WGS sequence"/>
</dbReference>
<evidence type="ECO:0000256" key="1">
    <source>
        <dbReference type="ARBA" id="ARBA00022723"/>
    </source>
</evidence>
<keyword evidence="3" id="KW-0862">Zinc</keyword>
<evidence type="ECO:0000313" key="10">
    <source>
        <dbReference type="Proteomes" id="UP000270296"/>
    </source>
</evidence>
<dbReference type="PANTHER" id="PTHR24082:SF283">
    <property type="entry name" value="NUCLEAR HORMONE RECEPTOR HR96"/>
    <property type="match status" value="1"/>
</dbReference>
<dbReference type="GO" id="GO:0030154">
    <property type="term" value="P:cell differentiation"/>
    <property type="evidence" value="ECO:0007669"/>
    <property type="project" value="TreeGrafter"/>
</dbReference>
<gene>
    <name evidence="9" type="ORF">SBAD_LOCUS12019</name>
</gene>
<dbReference type="WBParaSite" id="SBAD_0001241901-mRNA-1">
    <property type="protein sequence ID" value="SBAD_0001241901-mRNA-1"/>
    <property type="gene ID" value="SBAD_0001241901"/>
</dbReference>
<dbReference type="EMBL" id="UZAM01016793">
    <property type="protein sequence ID" value="VDP44798.1"/>
    <property type="molecule type" value="Genomic_DNA"/>
</dbReference>
<keyword evidence="5" id="KW-0238">DNA-binding</keyword>
<evidence type="ECO:0000256" key="4">
    <source>
        <dbReference type="ARBA" id="ARBA00023015"/>
    </source>
</evidence>
<accession>A0A183J821</accession>
<protein>
    <submittedName>
        <fullName evidence="11">NR LBD domain-containing protein</fullName>
    </submittedName>
</protein>
<dbReference type="Gene3D" id="1.10.565.10">
    <property type="entry name" value="Retinoid X Receptor"/>
    <property type="match status" value="1"/>
</dbReference>
<reference evidence="9 10" key="2">
    <citation type="submission" date="2018-11" db="EMBL/GenBank/DDBJ databases">
        <authorList>
            <consortium name="Pathogen Informatics"/>
        </authorList>
    </citation>
    <scope>NUCLEOTIDE SEQUENCE [LARGE SCALE GENOMIC DNA]</scope>
</reference>
<evidence type="ECO:0000256" key="6">
    <source>
        <dbReference type="ARBA" id="ARBA00023163"/>
    </source>
</evidence>
<dbReference type="Pfam" id="PF00104">
    <property type="entry name" value="Hormone_recep"/>
    <property type="match status" value="1"/>
</dbReference>
<reference evidence="11" key="1">
    <citation type="submission" date="2016-06" db="UniProtKB">
        <authorList>
            <consortium name="WormBaseParasite"/>
        </authorList>
    </citation>
    <scope>IDENTIFICATION</scope>
</reference>
<keyword evidence="2" id="KW-0863">Zinc-finger</keyword>
<evidence type="ECO:0000256" key="5">
    <source>
        <dbReference type="ARBA" id="ARBA00023125"/>
    </source>
</evidence>
<sequence>MVGKKDACCSCCSRSRSAVRCLDKCVGTDCPENASSTSIQSCFLPLFSPFDSQFVNENGGKERGKEDLLHNVLDTAISSEFSAGSSTREGTCFANDCSLLNPHERQKLEELIIANEVMAEPVQNFGAKLRMDNPSLMDVINLTDVAFRRIIRMSKRISGFKCLPQEDQIALLKGGCTELMILRGVMSYDAEKESWHGPMSQYIKIDVLKDFSSSIYEEHKKYD</sequence>
<evidence type="ECO:0000259" key="8">
    <source>
        <dbReference type="PROSITE" id="PS51843"/>
    </source>
</evidence>
<name>A0A183J821_9BILA</name>
<feature type="domain" description="NR LBD" evidence="8">
    <location>
        <begin position="104"/>
        <end position="223"/>
    </location>
</feature>
<dbReference type="PROSITE" id="PS51843">
    <property type="entry name" value="NR_LBD"/>
    <property type="match status" value="1"/>
</dbReference>
<keyword evidence="4" id="KW-0805">Transcription regulation</keyword>
<evidence type="ECO:0000256" key="2">
    <source>
        <dbReference type="ARBA" id="ARBA00022771"/>
    </source>
</evidence>
<dbReference type="InterPro" id="IPR001723">
    <property type="entry name" value="Nuclear_hrmn_rcpt"/>
</dbReference>
<dbReference type="InterPro" id="IPR050234">
    <property type="entry name" value="Nuclear_hormone_rcpt_NR1"/>
</dbReference>
<dbReference type="GO" id="GO:0000122">
    <property type="term" value="P:negative regulation of transcription by RNA polymerase II"/>
    <property type="evidence" value="ECO:0007669"/>
    <property type="project" value="TreeGrafter"/>
</dbReference>